<name>A0A833EBP1_CALS0</name>
<dbReference type="Proteomes" id="UP000608579">
    <property type="component" value="Unassembled WGS sequence"/>
</dbReference>
<organism evidence="1 2">
    <name type="scientific">Caldiarchaeum subterraneum</name>
    <dbReference type="NCBI Taxonomy" id="311458"/>
    <lineage>
        <taxon>Archaea</taxon>
        <taxon>Nitrososphaerota</taxon>
        <taxon>Candidatus Caldarchaeales</taxon>
        <taxon>Candidatus Caldarchaeaceae</taxon>
        <taxon>Candidatus Caldarchaeum</taxon>
    </lineage>
</organism>
<evidence type="ECO:0000313" key="2">
    <source>
        <dbReference type="Proteomes" id="UP000608579"/>
    </source>
</evidence>
<dbReference type="EMBL" id="DQVM01000048">
    <property type="protein sequence ID" value="HIQ29464.1"/>
    <property type="molecule type" value="Genomic_DNA"/>
</dbReference>
<proteinExistence type="predicted"/>
<accession>A0A833EBP1</accession>
<comment type="caution">
    <text evidence="1">The sequence shown here is derived from an EMBL/GenBank/DDBJ whole genome shotgun (WGS) entry which is preliminary data.</text>
</comment>
<sequence length="350" mass="40743">MRIRDPSYIFRDHDYIETPEGWIFCVVSDIHPPNKVCAFLKYIRGNGGWRRGSEQFLRMVKTYRMDEIAYTLDFLRKEKPEYIHYEDTIKEYFSYIPHTNVKIHYKCEEKACKIIENPTNDIEEAASRLMEKITDITGIPYDCLGITGSILAGLYNPRADVDLIIYGRDNFWEAVNQIPVITSGENISHVRNSFKVSLVEKYNISWREAEILSKRLANKGMFNGRYFSVHGVRLLEEIRGKYGRIFYEPLGFYTVKLRIIDGKESCFTPALYYVEQINNHTLYRDYGLEVKTLTCYDTSFATLFSEGDVIEVYGKVEKVNDLEAGEEYLNVLIGSVSSSARERIRILEAF</sequence>
<gene>
    <name evidence="1" type="ORF">EYH45_02745</name>
</gene>
<evidence type="ECO:0000313" key="1">
    <source>
        <dbReference type="EMBL" id="HIQ29464.1"/>
    </source>
</evidence>
<evidence type="ECO:0008006" key="3">
    <source>
        <dbReference type="Google" id="ProtNLM"/>
    </source>
</evidence>
<dbReference type="AlphaFoldDB" id="A0A833EBP1"/>
<reference evidence="1" key="1">
    <citation type="journal article" date="2020" name="ISME J.">
        <title>Gammaproteobacteria mediating utilization of methyl-, sulfur- and petroleum organic compounds in deep ocean hydrothermal plumes.</title>
        <authorList>
            <person name="Zhou Z."/>
            <person name="Liu Y."/>
            <person name="Pan J."/>
            <person name="Cron B.R."/>
            <person name="Toner B.M."/>
            <person name="Anantharaman K."/>
            <person name="Breier J.A."/>
            <person name="Dick G.J."/>
            <person name="Li M."/>
        </authorList>
    </citation>
    <scope>NUCLEOTIDE SEQUENCE</scope>
    <source>
        <strain evidence="1">SZUA-1515</strain>
    </source>
</reference>
<protein>
    <recommendedName>
        <fullName evidence="3">Polymerase nucleotidyl transferase domain-containing protein</fullName>
    </recommendedName>
</protein>